<dbReference type="Gene3D" id="3.90.550.10">
    <property type="entry name" value="Spore Coat Polysaccharide Biosynthesis Protein SpsA, Chain A"/>
    <property type="match status" value="1"/>
</dbReference>
<dbReference type="InterPro" id="IPR001173">
    <property type="entry name" value="Glyco_trans_2-like"/>
</dbReference>
<dbReference type="GO" id="GO:0016757">
    <property type="term" value="F:glycosyltransferase activity"/>
    <property type="evidence" value="ECO:0007669"/>
    <property type="project" value="UniProtKB-KW"/>
</dbReference>
<feature type="domain" description="Glycosyltransferase 2-like" evidence="8">
    <location>
        <begin position="5"/>
        <end position="169"/>
    </location>
</feature>
<evidence type="ECO:0000256" key="5">
    <source>
        <dbReference type="ARBA" id="ARBA00022989"/>
    </source>
</evidence>
<evidence type="ECO:0000256" key="4">
    <source>
        <dbReference type="ARBA" id="ARBA00022692"/>
    </source>
</evidence>
<evidence type="ECO:0000256" key="7">
    <source>
        <dbReference type="SAM" id="Phobius"/>
    </source>
</evidence>
<accession>A0A9W6LQ87</accession>
<sequence>MKTISIVTPCYNEEMNIRDCHAAIRALFENDLKDYRREHVFCDNASTDRTVDILREIAAVDGDVKVILNARNFGAMRSNYNGVMATTGDAVLLFFPADMQDPPELIPQMVAHWAQGVEVVYGVRKIREENATMRLLRGLYYRLLTSLSDLSTPPGVGDFQLVDRKVVEAMRRIEDAYPFMRMMTFECGFRSVGLPYRWVERRRGVSTNTIGSLVDQGLNGLVTNTLAPLRLMLFCGFGLAALSLLYACFNLVIGLIYYRDIAAPGVMTIITAVFFFGGVQLFAIGVLAEYVLAIYSQVRRKPVVFERERINF</sequence>
<dbReference type="PANTHER" id="PTHR48090">
    <property type="entry name" value="UNDECAPRENYL-PHOSPHATE 4-DEOXY-4-FORMAMIDO-L-ARABINOSE TRANSFERASE-RELATED"/>
    <property type="match status" value="1"/>
</dbReference>
<dbReference type="SUPFAM" id="SSF53448">
    <property type="entry name" value="Nucleotide-diphospho-sugar transferases"/>
    <property type="match status" value="1"/>
</dbReference>
<organism evidence="9 10">
    <name type="scientific">Methylocystis echinoides</name>
    <dbReference type="NCBI Taxonomy" id="29468"/>
    <lineage>
        <taxon>Bacteria</taxon>
        <taxon>Pseudomonadati</taxon>
        <taxon>Pseudomonadota</taxon>
        <taxon>Alphaproteobacteria</taxon>
        <taxon>Hyphomicrobiales</taxon>
        <taxon>Methylocystaceae</taxon>
        <taxon>Methylocystis</taxon>
    </lineage>
</organism>
<proteinExistence type="predicted"/>
<dbReference type="PANTHER" id="PTHR48090:SF1">
    <property type="entry name" value="PROPHAGE BACTOPRENOL GLUCOSYL TRANSFERASE HOMOLOG"/>
    <property type="match status" value="1"/>
</dbReference>
<dbReference type="GO" id="GO:0005886">
    <property type="term" value="C:plasma membrane"/>
    <property type="evidence" value="ECO:0007669"/>
    <property type="project" value="TreeGrafter"/>
</dbReference>
<keyword evidence="6 7" id="KW-0472">Membrane</keyword>
<keyword evidence="4 7" id="KW-0812">Transmembrane</keyword>
<dbReference type="RefSeq" id="WP_281799841.1">
    <property type="nucleotide sequence ID" value="NZ_BSEC01000001.1"/>
</dbReference>
<dbReference type="Proteomes" id="UP001144323">
    <property type="component" value="Unassembled WGS sequence"/>
</dbReference>
<keyword evidence="2" id="KW-0328">Glycosyltransferase</keyword>
<dbReference type="GO" id="GO:0016787">
    <property type="term" value="F:hydrolase activity"/>
    <property type="evidence" value="ECO:0007669"/>
    <property type="project" value="UniProtKB-KW"/>
</dbReference>
<feature type="transmembrane region" description="Helical" evidence="7">
    <location>
        <begin position="231"/>
        <end position="257"/>
    </location>
</feature>
<comment type="caution">
    <text evidence="9">The sequence shown here is derived from an EMBL/GenBank/DDBJ whole genome shotgun (WGS) entry which is preliminary data.</text>
</comment>
<evidence type="ECO:0000259" key="8">
    <source>
        <dbReference type="Pfam" id="PF00535"/>
    </source>
</evidence>
<evidence type="ECO:0000256" key="2">
    <source>
        <dbReference type="ARBA" id="ARBA00022676"/>
    </source>
</evidence>
<keyword evidence="5 7" id="KW-1133">Transmembrane helix</keyword>
<evidence type="ECO:0000256" key="1">
    <source>
        <dbReference type="ARBA" id="ARBA00004141"/>
    </source>
</evidence>
<gene>
    <name evidence="9" type="ORF">LMG27198_02720</name>
</gene>
<keyword evidence="10" id="KW-1185">Reference proteome</keyword>
<name>A0A9W6LQ87_9HYPH</name>
<dbReference type="CDD" id="cd04187">
    <property type="entry name" value="DPM1_like_bac"/>
    <property type="match status" value="1"/>
</dbReference>
<evidence type="ECO:0000313" key="9">
    <source>
        <dbReference type="EMBL" id="GLI91280.1"/>
    </source>
</evidence>
<comment type="subcellular location">
    <subcellularLocation>
        <location evidence="1">Membrane</location>
        <topology evidence="1">Multi-pass membrane protein</topology>
    </subcellularLocation>
</comment>
<keyword evidence="3" id="KW-0808">Transferase</keyword>
<dbReference type="Pfam" id="PF00535">
    <property type="entry name" value="Glycos_transf_2"/>
    <property type="match status" value="1"/>
</dbReference>
<dbReference type="InterPro" id="IPR050256">
    <property type="entry name" value="Glycosyltransferase_2"/>
</dbReference>
<dbReference type="InterPro" id="IPR029044">
    <property type="entry name" value="Nucleotide-diphossugar_trans"/>
</dbReference>
<evidence type="ECO:0000256" key="6">
    <source>
        <dbReference type="ARBA" id="ARBA00023136"/>
    </source>
</evidence>
<keyword evidence="9" id="KW-0378">Hydrolase</keyword>
<dbReference type="EMBL" id="BSEC01000001">
    <property type="protein sequence ID" value="GLI91280.1"/>
    <property type="molecule type" value="Genomic_DNA"/>
</dbReference>
<reference evidence="9" key="1">
    <citation type="journal article" date="2023" name="Int. J. Syst. Evol. Microbiol.">
        <title>Methylocystis iwaonis sp. nov., a type II methane-oxidizing bacterium from surface soil of a rice paddy field in Japan, and emended description of the genus Methylocystis (ex Whittenbury et al. 1970) Bowman et al. 1993.</title>
        <authorList>
            <person name="Kaise H."/>
            <person name="Sawadogo J.B."/>
            <person name="Alam M.S."/>
            <person name="Ueno C."/>
            <person name="Dianou D."/>
            <person name="Shinjo R."/>
            <person name="Asakawa S."/>
        </authorList>
    </citation>
    <scope>NUCLEOTIDE SEQUENCE</scope>
    <source>
        <strain evidence="9">LMG27198</strain>
    </source>
</reference>
<evidence type="ECO:0000313" key="10">
    <source>
        <dbReference type="Proteomes" id="UP001144323"/>
    </source>
</evidence>
<evidence type="ECO:0000256" key="3">
    <source>
        <dbReference type="ARBA" id="ARBA00022679"/>
    </source>
</evidence>
<dbReference type="AlphaFoldDB" id="A0A9W6LQ87"/>
<feature type="transmembrane region" description="Helical" evidence="7">
    <location>
        <begin position="269"/>
        <end position="292"/>
    </location>
</feature>
<protein>
    <submittedName>
        <fullName evidence="9">Glycosyl hydrolase</fullName>
    </submittedName>
</protein>